<feature type="transmembrane region" description="Helical" evidence="11">
    <location>
        <begin position="44"/>
        <end position="64"/>
    </location>
</feature>
<keyword evidence="14" id="KW-1185">Reference proteome</keyword>
<accession>A0ABV0RBX1</accession>
<evidence type="ECO:0000256" key="5">
    <source>
        <dbReference type="ARBA" id="ARBA00023065"/>
    </source>
</evidence>
<comment type="caution">
    <text evidence="13">The sequence shown here is derived from an EMBL/GenBank/DDBJ whole genome shotgun (WGS) entry which is preliminary data.</text>
</comment>
<sequence length="196" mass="22184">MATPMSVGCKQILESSSGCRVAFVGIFKARKPGYFSFLDPFSPAVWLFMLLAYLAVSCVLFLAASPYEWYNPHPCLRERQDILENQYTLGNSLWFPVGGFMQQGSEIMPRALSTRCVSGNSRYQTYQRMWNYMKSKQPSVFVKSTEEGIARVLNSKYAFLMESTMNEYYRSLNCNLTQIGGLLDTKGYGIGMPLGE</sequence>
<protein>
    <submittedName>
        <fullName evidence="13">Glutamate receptor ionotropic, kainate 5</fullName>
    </submittedName>
</protein>
<keyword evidence="2" id="KW-0813">Transport</keyword>
<comment type="subcellular location">
    <subcellularLocation>
        <location evidence="1">Membrane</location>
        <topology evidence="1">Multi-pass membrane protein</topology>
    </subcellularLocation>
</comment>
<evidence type="ECO:0000256" key="9">
    <source>
        <dbReference type="ARBA" id="ARBA00023286"/>
    </source>
</evidence>
<evidence type="ECO:0000256" key="8">
    <source>
        <dbReference type="ARBA" id="ARBA00023180"/>
    </source>
</evidence>
<keyword evidence="9" id="KW-1071">Ligand-gated ion channel</keyword>
<evidence type="ECO:0000256" key="1">
    <source>
        <dbReference type="ARBA" id="ARBA00004141"/>
    </source>
</evidence>
<dbReference type="SUPFAM" id="SSF53850">
    <property type="entry name" value="Periplasmic binding protein-like II"/>
    <property type="match status" value="1"/>
</dbReference>
<evidence type="ECO:0000256" key="11">
    <source>
        <dbReference type="SAM" id="Phobius"/>
    </source>
</evidence>
<proteinExistence type="predicted"/>
<keyword evidence="5" id="KW-0406">Ion transport</keyword>
<keyword evidence="7 13" id="KW-0675">Receptor</keyword>
<keyword evidence="4 11" id="KW-1133">Transmembrane helix</keyword>
<dbReference type="InterPro" id="IPR001320">
    <property type="entry name" value="Iontro_rcpt_C"/>
</dbReference>
<keyword evidence="8" id="KW-0325">Glycoprotein</keyword>
<name>A0ABV0RBX1_9TELE</name>
<evidence type="ECO:0000256" key="4">
    <source>
        <dbReference type="ARBA" id="ARBA00022989"/>
    </source>
</evidence>
<dbReference type="SMART" id="SM00079">
    <property type="entry name" value="PBPe"/>
    <property type="match status" value="1"/>
</dbReference>
<dbReference type="Gene3D" id="1.10.287.70">
    <property type="match status" value="1"/>
</dbReference>
<reference evidence="13 14" key="1">
    <citation type="submission" date="2021-06" db="EMBL/GenBank/DDBJ databases">
        <authorList>
            <person name="Palmer J.M."/>
        </authorList>
    </citation>
    <scope>NUCLEOTIDE SEQUENCE [LARGE SCALE GENOMIC DNA]</scope>
    <source>
        <strain evidence="13 14">XC_2019</strain>
        <tissue evidence="13">Muscle</tissue>
    </source>
</reference>
<keyword evidence="3 11" id="KW-0812">Transmembrane</keyword>
<evidence type="ECO:0000256" key="7">
    <source>
        <dbReference type="ARBA" id="ARBA00023170"/>
    </source>
</evidence>
<keyword evidence="6 11" id="KW-0472">Membrane</keyword>
<evidence type="ECO:0000256" key="2">
    <source>
        <dbReference type="ARBA" id="ARBA00022448"/>
    </source>
</evidence>
<evidence type="ECO:0000313" key="14">
    <source>
        <dbReference type="Proteomes" id="UP001434883"/>
    </source>
</evidence>
<keyword evidence="10" id="KW-0407">Ion channel</keyword>
<organism evidence="13 14">
    <name type="scientific">Xenoophorus captivus</name>
    <dbReference type="NCBI Taxonomy" id="1517983"/>
    <lineage>
        <taxon>Eukaryota</taxon>
        <taxon>Metazoa</taxon>
        <taxon>Chordata</taxon>
        <taxon>Craniata</taxon>
        <taxon>Vertebrata</taxon>
        <taxon>Euteleostomi</taxon>
        <taxon>Actinopterygii</taxon>
        <taxon>Neopterygii</taxon>
        <taxon>Teleostei</taxon>
        <taxon>Neoteleostei</taxon>
        <taxon>Acanthomorphata</taxon>
        <taxon>Ovalentaria</taxon>
        <taxon>Atherinomorphae</taxon>
        <taxon>Cyprinodontiformes</taxon>
        <taxon>Goodeidae</taxon>
        <taxon>Xenoophorus</taxon>
    </lineage>
</organism>
<dbReference type="Proteomes" id="UP001434883">
    <property type="component" value="Unassembled WGS sequence"/>
</dbReference>
<gene>
    <name evidence="13" type="primary">GRIK5_1</name>
    <name evidence="13" type="ORF">XENOCAPTIV_007435</name>
</gene>
<evidence type="ECO:0000259" key="12">
    <source>
        <dbReference type="SMART" id="SM00079"/>
    </source>
</evidence>
<dbReference type="Pfam" id="PF00060">
    <property type="entry name" value="Lig_chan"/>
    <property type="match status" value="1"/>
</dbReference>
<dbReference type="PANTHER" id="PTHR18966">
    <property type="entry name" value="IONOTROPIC GLUTAMATE RECEPTOR"/>
    <property type="match status" value="1"/>
</dbReference>
<dbReference type="InterPro" id="IPR015683">
    <property type="entry name" value="Ionotropic_Glu_rcpt"/>
</dbReference>
<evidence type="ECO:0000256" key="3">
    <source>
        <dbReference type="ARBA" id="ARBA00022692"/>
    </source>
</evidence>
<evidence type="ECO:0000256" key="10">
    <source>
        <dbReference type="ARBA" id="ARBA00023303"/>
    </source>
</evidence>
<evidence type="ECO:0000256" key="6">
    <source>
        <dbReference type="ARBA" id="ARBA00023136"/>
    </source>
</evidence>
<dbReference type="Gene3D" id="3.40.190.10">
    <property type="entry name" value="Periplasmic binding protein-like II"/>
    <property type="match status" value="1"/>
</dbReference>
<feature type="domain" description="Ionotropic glutamate receptor C-terminal" evidence="12">
    <location>
        <begin position="2"/>
        <end position="195"/>
    </location>
</feature>
<dbReference type="EMBL" id="JAHRIN010042194">
    <property type="protein sequence ID" value="MEQ2205652.1"/>
    <property type="molecule type" value="Genomic_DNA"/>
</dbReference>
<evidence type="ECO:0000313" key="13">
    <source>
        <dbReference type="EMBL" id="MEQ2205652.1"/>
    </source>
</evidence>